<dbReference type="SUPFAM" id="SSF52025">
    <property type="entry name" value="PA domain"/>
    <property type="match status" value="1"/>
</dbReference>
<dbReference type="SUPFAM" id="SSF53187">
    <property type="entry name" value="Zn-dependent exopeptidases"/>
    <property type="match status" value="1"/>
</dbReference>
<dbReference type="InterPro" id="IPR045175">
    <property type="entry name" value="M28_fam"/>
</dbReference>
<dbReference type="GO" id="GO:0006508">
    <property type="term" value="P:proteolysis"/>
    <property type="evidence" value="ECO:0007669"/>
    <property type="project" value="InterPro"/>
</dbReference>
<dbReference type="AlphaFoldDB" id="A0A3B0QTZ5"/>
<dbReference type="PANTHER" id="PTHR12147">
    <property type="entry name" value="METALLOPEPTIDASE M28 FAMILY MEMBER"/>
    <property type="match status" value="1"/>
</dbReference>
<evidence type="ECO:0000259" key="1">
    <source>
        <dbReference type="Pfam" id="PF04389"/>
    </source>
</evidence>
<dbReference type="GO" id="GO:0008235">
    <property type="term" value="F:metalloexopeptidase activity"/>
    <property type="evidence" value="ECO:0007669"/>
    <property type="project" value="InterPro"/>
</dbReference>
<organism evidence="2">
    <name type="scientific">hydrothermal vent metagenome</name>
    <dbReference type="NCBI Taxonomy" id="652676"/>
    <lineage>
        <taxon>unclassified sequences</taxon>
        <taxon>metagenomes</taxon>
        <taxon>ecological metagenomes</taxon>
    </lineage>
</organism>
<name>A0A3B0QTZ5_9ZZZZ</name>
<feature type="domain" description="Peptidase M28" evidence="1">
    <location>
        <begin position="274"/>
        <end position="485"/>
    </location>
</feature>
<accession>A0A3B0QTZ5</accession>
<gene>
    <name evidence="2" type="ORF">MNBD_BACTEROID02-1536</name>
</gene>
<dbReference type="EMBL" id="UOEB01000065">
    <property type="protein sequence ID" value="VAV83187.1"/>
    <property type="molecule type" value="Genomic_DNA"/>
</dbReference>
<evidence type="ECO:0000313" key="2">
    <source>
        <dbReference type="EMBL" id="VAV83187.1"/>
    </source>
</evidence>
<dbReference type="Pfam" id="PF04389">
    <property type="entry name" value="Peptidase_M28"/>
    <property type="match status" value="1"/>
</dbReference>
<proteinExistence type="predicted"/>
<dbReference type="PANTHER" id="PTHR12147:SF26">
    <property type="entry name" value="PEPTIDASE M28 DOMAIN-CONTAINING PROTEIN"/>
    <property type="match status" value="1"/>
</dbReference>
<dbReference type="InterPro" id="IPR007484">
    <property type="entry name" value="Peptidase_M28"/>
</dbReference>
<dbReference type="Gene3D" id="3.40.630.10">
    <property type="entry name" value="Zn peptidases"/>
    <property type="match status" value="1"/>
</dbReference>
<dbReference type="InterPro" id="IPR046450">
    <property type="entry name" value="PA_dom_sf"/>
</dbReference>
<reference evidence="2" key="1">
    <citation type="submission" date="2018-06" db="EMBL/GenBank/DDBJ databases">
        <authorList>
            <person name="Zhirakovskaya E."/>
        </authorList>
    </citation>
    <scope>NUCLEOTIDE SEQUENCE</scope>
</reference>
<sequence length="683" mass="77281">MKKIITNLNSFLVFLFISILSHTAFAQQISLGQENLVQHLNEELSGESAKRNLEFISRLHRMRGSKDYKKATDFIQSKLQEYKLESIEIISIPTDGKTMYGTQKSRMAWDVDFAELWEVEQQSGNWKHKTKVADWQSIPLVLAQDSESGEVTAQLVDIGAGTSEADYANKNIKGKLVLTSSQPESVVFLAIEKYGAVGIISYAQNQVTAWYEENENLIRWGHLDGFAKTKTFAFMISLKQAREYQKRLKNDEVITLDAKVIANQHPGTYEILTAVIEGSDSKLKNEEIAFTCHLDHPRPGANDNASGCVAILEVARALKKLIDENKIERPKRTIRFIWSPEIEGTTALLNYKPELAENIKFNIHMDMVGGGPETKAIFHVSRSPQSIASFINVVGETFGDFVNKNSNDYASGINVKYPMVSVEGGKEPLHAVLGQFHMGSDFQVFSEGSFRIPSIYLHDWPDRYIHTNYDVPANIDPTKLKRSGFIGASSAYFLADFGNKNLPMLVDLMKLQVLKRTSLMLQNSLDLSLEEGKNMKHYFWVHEMERFNSIIPFASRAIELRDDYSTFIKNLKTTVGQGQQLDLPHKKATTVYTRNSKIKGPMSVFGYDYFIDHFDSEKKKPQLFSYKGKRGSGSEYAYEALNFVNGKRTILEIRNLLSAEFGPIPLELVVEYLDALKTINVIH</sequence>
<protein>
    <recommendedName>
        <fullName evidence="1">Peptidase M28 domain-containing protein</fullName>
    </recommendedName>
</protein>
<dbReference type="Gene3D" id="3.50.30.30">
    <property type="match status" value="1"/>
</dbReference>